<dbReference type="GO" id="GO:0005576">
    <property type="term" value="C:extracellular region"/>
    <property type="evidence" value="ECO:0007669"/>
    <property type="project" value="InterPro"/>
</dbReference>
<dbReference type="PANTHER" id="PTHR11177">
    <property type="entry name" value="CHITINASE"/>
    <property type="match status" value="1"/>
</dbReference>
<dbReference type="InterPro" id="IPR011583">
    <property type="entry name" value="Chitinase_II/V-like_cat"/>
</dbReference>
<sequence>MLYSTVIAIVCLALAISTAANDKKIVCYFGSWSVYRPGKGQFDINNIDPSLCTHLIYSFVGIKGNNIINLDPWQDLPDNYGKNGFGRFNKLREKNPSLKTIIAIGGWNEGSKNYSEMAKTAKGREEFSTNAVEFVKKYNFNGFDLDWEYPARRGGALEDKKNFIELLKVMRKDFDKYNLTISAAVSATKSSASLSYIISELNKYLDFINIMAYDLHGSWEPHTGINAPLDYAPGDNEELNVKAIVQYWLSQGCSKEKLILGMPLYGRSFTLKNAEFHGVGAPTKRPGKKGVYTKELGMLGYNEICEGLKEKLWTVHYDKQRRVPYAYNDLQWVGYDNVESIKEKAELINDLNLGGAMVWSIDTDDFNGVCGDKYPLLKTLNTVLRNGTFIITSEKSKSSRNNKHSTKNKKYWKNLLERCRNIIKAFGSKEIKSTKEQPPVSSVQLLSGQCTQSGDIPKPGSCNYISCVTNGNGHFLSYERPCPWGTCYNPENGVCDWKRNLPDEYLKSIESSSTLSTVDSSNGCTEEGKIPKPNSCDFIFCLSDMNGNFIDYKLSCPENTCYDPVKKICKWNDNLTETQIQQKYAINKILIISNNNSILNNCTREDIPNLIRRILFLK</sequence>
<dbReference type="EMBL" id="JAQQBS010000001">
    <property type="protein sequence ID" value="KAK0177925.1"/>
    <property type="molecule type" value="Genomic_DNA"/>
</dbReference>
<dbReference type="InterPro" id="IPR002557">
    <property type="entry name" value="Chitin-bd_dom"/>
</dbReference>
<evidence type="ECO:0000256" key="4">
    <source>
        <dbReference type="ARBA" id="ARBA00023157"/>
    </source>
</evidence>
<evidence type="ECO:0000313" key="10">
    <source>
        <dbReference type="Proteomes" id="UP001168990"/>
    </source>
</evidence>
<dbReference type="Gene3D" id="3.10.50.10">
    <property type="match status" value="1"/>
</dbReference>
<name>A0AA39KY15_9HYME</name>
<dbReference type="InterPro" id="IPR001223">
    <property type="entry name" value="Glyco_hydro18_cat"/>
</dbReference>
<feature type="domain" description="GH18" evidence="8">
    <location>
        <begin position="23"/>
        <end position="387"/>
    </location>
</feature>
<evidence type="ECO:0000256" key="2">
    <source>
        <dbReference type="ARBA" id="ARBA00022669"/>
    </source>
</evidence>
<dbReference type="InterPro" id="IPR001579">
    <property type="entry name" value="Glyco_hydro_18_chit_AS"/>
</dbReference>
<dbReference type="GO" id="GO:0008061">
    <property type="term" value="F:chitin binding"/>
    <property type="evidence" value="ECO:0007669"/>
    <property type="project" value="UniProtKB-KW"/>
</dbReference>
<keyword evidence="10" id="KW-1185">Reference proteome</keyword>
<dbReference type="PROSITE" id="PS01095">
    <property type="entry name" value="GH18_1"/>
    <property type="match status" value="1"/>
</dbReference>
<dbReference type="PROSITE" id="PS51910">
    <property type="entry name" value="GH18_2"/>
    <property type="match status" value="1"/>
</dbReference>
<keyword evidence="4" id="KW-1015">Disulfide bond</keyword>
<dbReference type="Proteomes" id="UP001168990">
    <property type="component" value="Unassembled WGS sequence"/>
</dbReference>
<dbReference type="Gene3D" id="3.20.20.80">
    <property type="entry name" value="Glycosidases"/>
    <property type="match status" value="1"/>
</dbReference>
<dbReference type="SMART" id="SM00636">
    <property type="entry name" value="Glyco_18"/>
    <property type="match status" value="1"/>
</dbReference>
<dbReference type="GO" id="GO:0004568">
    <property type="term" value="F:chitinase activity"/>
    <property type="evidence" value="ECO:0007669"/>
    <property type="project" value="TreeGrafter"/>
</dbReference>
<keyword evidence="3 6" id="KW-0378">Hydrolase</keyword>
<proteinExistence type="inferred from homology"/>
<keyword evidence="2" id="KW-0147">Chitin-binding</keyword>
<evidence type="ECO:0000313" key="9">
    <source>
        <dbReference type="EMBL" id="KAK0177925.1"/>
    </source>
</evidence>
<dbReference type="Pfam" id="PF01607">
    <property type="entry name" value="CBM_14"/>
    <property type="match status" value="1"/>
</dbReference>
<dbReference type="Gene3D" id="2.170.140.10">
    <property type="entry name" value="Chitin binding domain"/>
    <property type="match status" value="2"/>
</dbReference>
<dbReference type="SUPFAM" id="SSF57625">
    <property type="entry name" value="Invertebrate chitin-binding proteins"/>
    <property type="match status" value="2"/>
</dbReference>
<dbReference type="SUPFAM" id="SSF54556">
    <property type="entry name" value="Chitinase insertion domain"/>
    <property type="match status" value="1"/>
</dbReference>
<dbReference type="FunFam" id="3.10.50.10:FF:000008">
    <property type="entry name" value="Chitinase 11"/>
    <property type="match status" value="1"/>
</dbReference>
<accession>A0AA39KY15</accession>
<dbReference type="InterPro" id="IPR036508">
    <property type="entry name" value="Chitin-bd_dom_sf"/>
</dbReference>
<comment type="caution">
    <text evidence="9">The sequence shown here is derived from an EMBL/GenBank/DDBJ whole genome shotgun (WGS) entry which is preliminary data.</text>
</comment>
<organism evidence="9 10">
    <name type="scientific">Microctonus aethiopoides</name>
    <dbReference type="NCBI Taxonomy" id="144406"/>
    <lineage>
        <taxon>Eukaryota</taxon>
        <taxon>Metazoa</taxon>
        <taxon>Ecdysozoa</taxon>
        <taxon>Arthropoda</taxon>
        <taxon>Hexapoda</taxon>
        <taxon>Insecta</taxon>
        <taxon>Pterygota</taxon>
        <taxon>Neoptera</taxon>
        <taxon>Endopterygota</taxon>
        <taxon>Hymenoptera</taxon>
        <taxon>Apocrita</taxon>
        <taxon>Ichneumonoidea</taxon>
        <taxon>Braconidae</taxon>
        <taxon>Euphorinae</taxon>
        <taxon>Microctonus</taxon>
    </lineage>
</organism>
<dbReference type="GO" id="GO:0006032">
    <property type="term" value="P:chitin catabolic process"/>
    <property type="evidence" value="ECO:0007669"/>
    <property type="project" value="TreeGrafter"/>
</dbReference>
<gene>
    <name evidence="9" type="ORF">PV328_001922</name>
</gene>
<dbReference type="AlphaFoldDB" id="A0AA39KY15"/>
<evidence type="ECO:0000256" key="1">
    <source>
        <dbReference type="ARBA" id="ARBA00009121"/>
    </source>
</evidence>
<protein>
    <recommendedName>
        <fullName evidence="8">GH18 domain-containing protein</fullName>
    </recommendedName>
</protein>
<dbReference type="SMART" id="SM00494">
    <property type="entry name" value="ChtBD2"/>
    <property type="match status" value="2"/>
</dbReference>
<reference evidence="9" key="1">
    <citation type="journal article" date="2023" name="bioRxiv">
        <title>Scaffold-level genome assemblies of two parasitoid biocontrol wasps reveal the parthenogenesis mechanism and an associated novel virus.</title>
        <authorList>
            <person name="Inwood S."/>
            <person name="Skelly J."/>
            <person name="Guhlin J."/>
            <person name="Harrop T."/>
            <person name="Goldson S."/>
            <person name="Dearden P."/>
        </authorList>
    </citation>
    <scope>NUCLEOTIDE SEQUENCE</scope>
    <source>
        <strain evidence="9">Irish</strain>
        <tissue evidence="9">Whole body</tissue>
    </source>
</reference>
<feature type="chain" id="PRO_5041282640" description="GH18 domain-containing protein" evidence="7">
    <location>
        <begin position="21"/>
        <end position="618"/>
    </location>
</feature>
<dbReference type="InterPro" id="IPR029070">
    <property type="entry name" value="Chitinase_insertion_sf"/>
</dbReference>
<feature type="signal peptide" evidence="7">
    <location>
        <begin position="1"/>
        <end position="20"/>
    </location>
</feature>
<dbReference type="SUPFAM" id="SSF51445">
    <property type="entry name" value="(Trans)glycosidases"/>
    <property type="match status" value="1"/>
</dbReference>
<dbReference type="InterPro" id="IPR050314">
    <property type="entry name" value="Glycosyl_Hydrlase_18"/>
</dbReference>
<dbReference type="Pfam" id="PF00704">
    <property type="entry name" value="Glyco_hydro_18"/>
    <property type="match status" value="1"/>
</dbReference>
<evidence type="ECO:0000256" key="6">
    <source>
        <dbReference type="RuleBase" id="RU000489"/>
    </source>
</evidence>
<dbReference type="GO" id="GO:0005975">
    <property type="term" value="P:carbohydrate metabolic process"/>
    <property type="evidence" value="ECO:0007669"/>
    <property type="project" value="InterPro"/>
</dbReference>
<evidence type="ECO:0000256" key="7">
    <source>
        <dbReference type="SAM" id="SignalP"/>
    </source>
</evidence>
<dbReference type="InterPro" id="IPR017853">
    <property type="entry name" value="GH"/>
</dbReference>
<keyword evidence="5 6" id="KW-0326">Glycosidase</keyword>
<evidence type="ECO:0000256" key="3">
    <source>
        <dbReference type="ARBA" id="ARBA00022801"/>
    </source>
</evidence>
<dbReference type="CDD" id="cd02872">
    <property type="entry name" value="GH18_chitolectin_chitotriosidase"/>
    <property type="match status" value="1"/>
</dbReference>
<reference evidence="9" key="2">
    <citation type="submission" date="2023-03" db="EMBL/GenBank/DDBJ databases">
        <authorList>
            <person name="Inwood S.N."/>
            <person name="Skelly J.G."/>
            <person name="Guhlin J."/>
            <person name="Harrop T.W.R."/>
            <person name="Goldson S.G."/>
            <person name="Dearden P.K."/>
        </authorList>
    </citation>
    <scope>NUCLEOTIDE SEQUENCE</scope>
    <source>
        <strain evidence="9">Irish</strain>
        <tissue evidence="9">Whole body</tissue>
    </source>
</reference>
<dbReference type="PANTHER" id="PTHR11177:SF360">
    <property type="entry name" value="CHITINASE 4-RELATED"/>
    <property type="match status" value="1"/>
</dbReference>
<evidence type="ECO:0000259" key="8">
    <source>
        <dbReference type="PROSITE" id="PS51910"/>
    </source>
</evidence>
<keyword evidence="7" id="KW-0732">Signal</keyword>
<comment type="similarity">
    <text evidence="1">Belongs to the glycosyl hydrolase 18 family. Chitinase class II subfamily.</text>
</comment>
<evidence type="ECO:0000256" key="5">
    <source>
        <dbReference type="ARBA" id="ARBA00023295"/>
    </source>
</evidence>